<accession>A0ABQ6BXW1</accession>
<dbReference type="Proteomes" id="UP001156903">
    <property type="component" value="Unassembled WGS sequence"/>
</dbReference>
<keyword evidence="2" id="KW-1185">Reference proteome</keyword>
<organism evidence="1 2">
    <name type="scientific">Hydrogenophaga electricum</name>
    <dbReference type="NCBI Taxonomy" id="1230953"/>
    <lineage>
        <taxon>Bacteria</taxon>
        <taxon>Pseudomonadati</taxon>
        <taxon>Pseudomonadota</taxon>
        <taxon>Betaproteobacteria</taxon>
        <taxon>Burkholderiales</taxon>
        <taxon>Comamonadaceae</taxon>
        <taxon>Hydrogenophaga</taxon>
    </lineage>
</organism>
<protein>
    <submittedName>
        <fullName evidence="1">Uncharacterized protein</fullName>
    </submittedName>
</protein>
<gene>
    <name evidence="1" type="ORF">GCM10007935_02080</name>
</gene>
<dbReference type="RefSeq" id="WP_267966304.1">
    <property type="nucleotide sequence ID" value="NZ_BSPB01000001.1"/>
</dbReference>
<comment type="caution">
    <text evidence="1">The sequence shown here is derived from an EMBL/GenBank/DDBJ whole genome shotgun (WGS) entry which is preliminary data.</text>
</comment>
<reference evidence="2" key="1">
    <citation type="journal article" date="2019" name="Int. J. Syst. Evol. Microbiol.">
        <title>The Global Catalogue of Microorganisms (GCM) 10K type strain sequencing project: providing services to taxonomists for standard genome sequencing and annotation.</title>
        <authorList>
            <consortium name="The Broad Institute Genomics Platform"/>
            <consortium name="The Broad Institute Genome Sequencing Center for Infectious Disease"/>
            <person name="Wu L."/>
            <person name="Ma J."/>
        </authorList>
    </citation>
    <scope>NUCLEOTIDE SEQUENCE [LARGE SCALE GENOMIC DNA]</scope>
    <source>
        <strain evidence="2">NBRC 109341</strain>
    </source>
</reference>
<evidence type="ECO:0000313" key="1">
    <source>
        <dbReference type="EMBL" id="GLS12782.1"/>
    </source>
</evidence>
<proteinExistence type="predicted"/>
<evidence type="ECO:0000313" key="2">
    <source>
        <dbReference type="Proteomes" id="UP001156903"/>
    </source>
</evidence>
<dbReference type="EMBL" id="BSPB01000001">
    <property type="protein sequence ID" value="GLS12782.1"/>
    <property type="molecule type" value="Genomic_DNA"/>
</dbReference>
<sequence length="42" mass="4695">MKPRATQVLVWLAVAAALAATLALYRQPDFMVNLADQLWSCF</sequence>
<name>A0ABQ6BXW1_9BURK</name>